<dbReference type="Gene3D" id="3.40.390.10">
    <property type="entry name" value="Collagenase (Catalytic Domain)"/>
    <property type="match status" value="1"/>
</dbReference>
<dbReference type="SUPFAM" id="SSF55486">
    <property type="entry name" value="Metalloproteases ('zincins'), catalytic domain"/>
    <property type="match status" value="1"/>
</dbReference>
<comment type="caution">
    <text evidence="4">Lacks conserved residue(s) required for the propagation of feature annotation.</text>
</comment>
<evidence type="ECO:0000256" key="6">
    <source>
        <dbReference type="SAM" id="Phobius"/>
    </source>
</evidence>
<dbReference type="InterPro" id="IPR036436">
    <property type="entry name" value="Disintegrin_dom_sf"/>
</dbReference>
<keyword evidence="9" id="KW-1185">Reference proteome</keyword>
<keyword evidence="1" id="KW-1015">Disulfide bond</keyword>
<dbReference type="FunFam" id="4.10.70.10:FF:000003">
    <property type="entry name" value="Disintegrin and metalloproteinase domain-containing protein 17"/>
    <property type="match status" value="1"/>
</dbReference>
<feature type="binding site" evidence="4">
    <location>
        <position position="428"/>
    </location>
    <ligand>
        <name>Zn(2+)</name>
        <dbReference type="ChEBI" id="CHEBI:29105"/>
        <note>catalytic</note>
    </ligand>
</feature>
<dbReference type="Pfam" id="PF13688">
    <property type="entry name" value="Reprolysin_5"/>
    <property type="match status" value="1"/>
</dbReference>
<dbReference type="InterPro" id="IPR024079">
    <property type="entry name" value="MetalloPept_cat_dom_sf"/>
</dbReference>
<dbReference type="SMART" id="SM00050">
    <property type="entry name" value="DISIN"/>
    <property type="match status" value="1"/>
</dbReference>
<dbReference type="PROSITE" id="PS50215">
    <property type="entry name" value="ADAM_MEPRO"/>
    <property type="match status" value="1"/>
</dbReference>
<evidence type="ECO:0000256" key="5">
    <source>
        <dbReference type="SAM" id="MobiDB-lite"/>
    </source>
</evidence>
<dbReference type="GO" id="GO:0006508">
    <property type="term" value="P:proteolysis"/>
    <property type="evidence" value="ECO:0007669"/>
    <property type="project" value="InterPro"/>
</dbReference>
<dbReference type="PROSITE" id="PS50214">
    <property type="entry name" value="DISINTEGRIN_2"/>
    <property type="match status" value="1"/>
</dbReference>
<dbReference type="VEuPathDB" id="FungiDB:L203_04729"/>
<dbReference type="AlphaFoldDB" id="A0A1E3IB58"/>
<dbReference type="KEGG" id="cdep:91087135"/>
<dbReference type="GO" id="GO:0046872">
    <property type="term" value="F:metal ion binding"/>
    <property type="evidence" value="ECO:0007669"/>
    <property type="project" value="UniProtKB-KW"/>
</dbReference>
<dbReference type="RefSeq" id="XP_066068429.1">
    <property type="nucleotide sequence ID" value="XM_066212332.1"/>
</dbReference>
<keyword evidence="6" id="KW-0472">Membrane</keyword>
<keyword evidence="4" id="KW-0479">Metal-binding</keyword>
<reference evidence="8" key="2">
    <citation type="journal article" date="2022" name="Elife">
        <title>Obligate sexual reproduction of a homothallic fungus closely related to the Cryptococcus pathogenic species complex.</title>
        <authorList>
            <person name="Passer A.R."/>
            <person name="Clancey S.A."/>
            <person name="Shea T."/>
            <person name="David-Palma M."/>
            <person name="Averette A.F."/>
            <person name="Boekhout T."/>
            <person name="Porcel B.M."/>
            <person name="Nowrousian M."/>
            <person name="Cuomo C.A."/>
            <person name="Sun S."/>
            <person name="Heitman J."/>
            <person name="Coelho M.A."/>
        </authorList>
    </citation>
    <scope>NUCLEOTIDE SEQUENCE</scope>
    <source>
        <strain evidence="8">CBS 7841</strain>
    </source>
</reference>
<dbReference type="InterPro" id="IPR034028">
    <property type="entry name" value="ZnMc_ADAM_fungal"/>
</dbReference>
<feature type="region of interest" description="Disordered" evidence="5">
    <location>
        <begin position="727"/>
        <end position="775"/>
    </location>
</feature>
<accession>A0A1E3IB58</accession>
<evidence type="ECO:0000313" key="9">
    <source>
        <dbReference type="Proteomes" id="UP000094043"/>
    </source>
</evidence>
<evidence type="ECO:0000313" key="8">
    <source>
        <dbReference type="EMBL" id="WVN87729.1"/>
    </source>
</evidence>
<feature type="compositionally biased region" description="Polar residues" evidence="5">
    <location>
        <begin position="753"/>
        <end position="775"/>
    </location>
</feature>
<feature type="transmembrane region" description="Helical" evidence="6">
    <location>
        <begin position="698"/>
        <end position="722"/>
    </location>
</feature>
<dbReference type="InterPro" id="IPR001762">
    <property type="entry name" value="Disintegrin_dom"/>
</dbReference>
<comment type="function">
    <text evidence="2">Probable zinc protease.</text>
</comment>
<organism evidence="8 9">
    <name type="scientific">Cryptococcus depauperatus CBS 7841</name>
    <dbReference type="NCBI Taxonomy" id="1295531"/>
    <lineage>
        <taxon>Eukaryota</taxon>
        <taxon>Fungi</taxon>
        <taxon>Dikarya</taxon>
        <taxon>Basidiomycota</taxon>
        <taxon>Agaricomycotina</taxon>
        <taxon>Tremellomycetes</taxon>
        <taxon>Tremellales</taxon>
        <taxon>Cryptococcaceae</taxon>
        <taxon>Cryptococcus</taxon>
    </lineage>
</organism>
<dbReference type="EMBL" id="CP143786">
    <property type="protein sequence ID" value="WVN87729.1"/>
    <property type="molecule type" value="Genomic_DNA"/>
</dbReference>
<feature type="binding site" evidence="4">
    <location>
        <position position="432"/>
    </location>
    <ligand>
        <name>Zn(2+)</name>
        <dbReference type="ChEBI" id="CHEBI:29105"/>
        <note>catalytic</note>
    </ligand>
</feature>
<proteinExistence type="predicted"/>
<dbReference type="Pfam" id="PF00200">
    <property type="entry name" value="Disintegrin"/>
    <property type="match status" value="1"/>
</dbReference>
<protein>
    <recommendedName>
        <fullName evidence="3">Disintegrin and metalloproteinase domain-containing protein B</fullName>
    </recommendedName>
</protein>
<dbReference type="PANTHER" id="PTHR11905:SF159">
    <property type="entry name" value="ADAM METALLOPROTEASE"/>
    <property type="match status" value="1"/>
</dbReference>
<evidence type="ECO:0000256" key="7">
    <source>
        <dbReference type="SAM" id="SignalP"/>
    </source>
</evidence>
<keyword evidence="6" id="KW-0812">Transmembrane</keyword>
<feature type="chain" id="PRO_5043433533" description="Disintegrin and metalloproteinase domain-containing protein B" evidence="7">
    <location>
        <begin position="19"/>
        <end position="881"/>
    </location>
</feature>
<dbReference type="Proteomes" id="UP000094043">
    <property type="component" value="Chromosome 3"/>
</dbReference>
<dbReference type="CDD" id="cd04271">
    <property type="entry name" value="ZnMc_ADAM_fungal"/>
    <property type="match status" value="1"/>
</dbReference>
<dbReference type="Gene3D" id="4.10.70.10">
    <property type="entry name" value="Disintegrin domain"/>
    <property type="match status" value="1"/>
</dbReference>
<keyword evidence="4" id="KW-0862">Zinc</keyword>
<gene>
    <name evidence="8" type="ORF">L203_102924</name>
</gene>
<reference evidence="8" key="3">
    <citation type="submission" date="2024-01" db="EMBL/GenBank/DDBJ databases">
        <authorList>
            <person name="Coelho M.A."/>
            <person name="David-Palma M."/>
            <person name="Shea T."/>
            <person name="Sun S."/>
            <person name="Cuomo C.A."/>
            <person name="Heitman J."/>
        </authorList>
    </citation>
    <scope>NUCLEOTIDE SEQUENCE</scope>
    <source>
        <strain evidence="8">CBS 7841</strain>
    </source>
</reference>
<evidence type="ECO:0000256" key="4">
    <source>
        <dbReference type="PROSITE-ProRule" id="PRU00276"/>
    </source>
</evidence>
<sequence length="881" mass="94541">MPWLLSFLIVTLLLVVDARSPHPPPLGRIAVPKSSLSILPRRLNKRYASSLPPPPPTLKHDDSLVLTLDVPEIVPERIVLFLEPESDLIHPNAQIVHGDSQLPLLQQDYRLYNGYTITPSYLSRLAALHSISARPPASETRHLLGRASVMVHHPGDLAGQGVVWEGSFQYRGDVWNVLTRDKYERVKTLDDVDVKEMGEMVVFRQSDMSYHTNTTESQLCSHDALPFNAYNPPTHNFLSPLSSLGLFRKRDDTAGGMTPSTNYKDTINSTAGCPNMQKIVYMGVALDCNYVSTYGSTDLARIQVLNSFNQVSALYKSTFNVSLGIIQLVVQNATCPTTPVEGEAWNVGCGSNITLDERLSRFSAWRGRKSQDGAGLWHLMSACPTDSEVGVAWLGTLCQSAASQQNGQTVSGTGISTATKTEWSLVAHEVGHGFGAIHDCTSSCSLSSPCCPLTTSSCSANGRFIMNPTTSSSEQIFSGCTLGNVCTNLGNRVVDTSCLESPGGRSVVSLKQCGNGIVEDGEDCDPGGNVTSACCDSSTCKFKPNAKCDPSNSLCCTSQCHLAPANTSCRAAVHPICDIPETCSGTSAECPKDKTEKDGKSCGADGLQCASGQCTSLSKQCLLAGGSLGLNQGCGQKDDKSCLVSCKDPNSTNQCVILQTPLVDGSPCGYAGHCYNSTCSPGIWQDVVSSWYQQNLQISVPVTVVAGLFIIAIIVALTRCLIRSCRSRSKPTPHPRFTTQIYPSQPLPPRAASSAQNPPLFGTQDSGVSVSSNSGEALLASQPQPVAQGQGQPMNDPSRFARQSAHTQSQSYIHAPQSYYENYGNEVRTAGGDYGRASGKGDGYRHAPYQGVPPGGQGEMGWVDARAYNEEYYGRPEANRW</sequence>
<dbReference type="OrthoDB" id="5951731at2759"/>
<dbReference type="SUPFAM" id="SSF57552">
    <property type="entry name" value="Blood coagulation inhibitor (disintegrin)"/>
    <property type="match status" value="1"/>
</dbReference>
<keyword evidence="7" id="KW-0732">Signal</keyword>
<evidence type="ECO:0000256" key="1">
    <source>
        <dbReference type="ARBA" id="ARBA00023157"/>
    </source>
</evidence>
<feature type="signal peptide" evidence="7">
    <location>
        <begin position="1"/>
        <end position="18"/>
    </location>
</feature>
<keyword evidence="6" id="KW-1133">Transmembrane helix</keyword>
<reference evidence="8" key="1">
    <citation type="submission" date="2016-06" db="EMBL/GenBank/DDBJ databases">
        <authorList>
            <person name="Cuomo C."/>
            <person name="Litvintseva A."/>
            <person name="Heitman J."/>
            <person name="Chen Y."/>
            <person name="Sun S."/>
            <person name="Springer D."/>
            <person name="Dromer F."/>
            <person name="Young S."/>
            <person name="Zeng Q."/>
            <person name="Chapman S."/>
            <person name="Gujja S."/>
            <person name="Saif S."/>
            <person name="Birren B."/>
        </authorList>
    </citation>
    <scope>NUCLEOTIDE SEQUENCE</scope>
    <source>
        <strain evidence="8">CBS 7841</strain>
    </source>
</reference>
<evidence type="ECO:0000256" key="2">
    <source>
        <dbReference type="ARBA" id="ARBA00056552"/>
    </source>
</evidence>
<dbReference type="InterPro" id="IPR001590">
    <property type="entry name" value="Peptidase_M12B"/>
</dbReference>
<dbReference type="GO" id="GO:0004222">
    <property type="term" value="F:metalloendopeptidase activity"/>
    <property type="evidence" value="ECO:0007669"/>
    <property type="project" value="InterPro"/>
</dbReference>
<feature type="active site" evidence="4">
    <location>
        <position position="429"/>
    </location>
</feature>
<dbReference type="GeneID" id="91087135"/>
<evidence type="ECO:0000256" key="3">
    <source>
        <dbReference type="ARBA" id="ARBA00074021"/>
    </source>
</evidence>
<dbReference type="PANTHER" id="PTHR11905">
    <property type="entry name" value="ADAM A DISINTEGRIN AND METALLOPROTEASE DOMAIN"/>
    <property type="match status" value="1"/>
</dbReference>
<name>A0A1E3IB58_9TREE</name>
<feature type="binding site" evidence="4">
    <location>
        <position position="438"/>
    </location>
    <ligand>
        <name>Zn(2+)</name>
        <dbReference type="ChEBI" id="CHEBI:29105"/>
        <note>catalytic</note>
    </ligand>
</feature>